<dbReference type="Proteomes" id="UP000317484">
    <property type="component" value="Unassembled WGS sequence"/>
</dbReference>
<evidence type="ECO:0000313" key="11">
    <source>
        <dbReference type="EMBL" id="SMO97601.1"/>
    </source>
</evidence>
<feature type="domain" description="Fibronectin type-III" evidence="10">
    <location>
        <begin position="324"/>
        <end position="425"/>
    </location>
</feature>
<keyword evidence="8" id="KW-0812">Transmembrane</keyword>
<dbReference type="InterPro" id="IPR003961">
    <property type="entry name" value="FN3_dom"/>
</dbReference>
<dbReference type="Gene3D" id="2.60.40.10">
    <property type="entry name" value="Immunoglobulins"/>
    <property type="match status" value="3"/>
</dbReference>
<evidence type="ECO:0000256" key="7">
    <source>
        <dbReference type="SAM" id="MobiDB-lite"/>
    </source>
</evidence>
<evidence type="ECO:0000256" key="4">
    <source>
        <dbReference type="ARBA" id="ARBA00023088"/>
    </source>
</evidence>
<organism evidence="11 12">
    <name type="scientific">Geodermatophilus aquaeductus</name>
    <dbReference type="NCBI Taxonomy" id="1564161"/>
    <lineage>
        <taxon>Bacteria</taxon>
        <taxon>Bacillati</taxon>
        <taxon>Actinomycetota</taxon>
        <taxon>Actinomycetes</taxon>
        <taxon>Geodermatophilales</taxon>
        <taxon>Geodermatophilaceae</taxon>
        <taxon>Geodermatophilus</taxon>
    </lineage>
</organism>
<dbReference type="InterPro" id="IPR036116">
    <property type="entry name" value="FN3_sf"/>
</dbReference>
<dbReference type="SMART" id="SM00060">
    <property type="entry name" value="FN3"/>
    <property type="match status" value="2"/>
</dbReference>
<dbReference type="PROSITE" id="PS50847">
    <property type="entry name" value="GRAM_POS_ANCHORING"/>
    <property type="match status" value="1"/>
</dbReference>
<dbReference type="SUPFAM" id="SSF49265">
    <property type="entry name" value="Fibronectin type III"/>
    <property type="match status" value="1"/>
</dbReference>
<evidence type="ECO:0000256" key="5">
    <source>
        <dbReference type="ARBA" id="ARBA00023295"/>
    </source>
</evidence>
<evidence type="ECO:0000256" key="1">
    <source>
        <dbReference type="ARBA" id="ARBA00022512"/>
    </source>
</evidence>
<keyword evidence="8" id="KW-1133">Transmembrane helix</keyword>
<name>A0A521FQ63_9ACTN</name>
<evidence type="ECO:0000256" key="8">
    <source>
        <dbReference type="SAM" id="Phobius"/>
    </source>
</evidence>
<dbReference type="GO" id="GO:0000272">
    <property type="term" value="P:polysaccharide catabolic process"/>
    <property type="evidence" value="ECO:0007669"/>
    <property type="project" value="UniProtKB-KW"/>
</dbReference>
<feature type="transmembrane region" description="Helical" evidence="8">
    <location>
        <begin position="548"/>
        <end position="568"/>
    </location>
</feature>
<proteinExistence type="predicted"/>
<reference evidence="11 12" key="1">
    <citation type="submission" date="2017-05" db="EMBL/GenBank/DDBJ databases">
        <authorList>
            <person name="Varghese N."/>
            <person name="Submissions S."/>
        </authorList>
    </citation>
    <scope>NUCLEOTIDE SEQUENCE [LARGE SCALE GENOMIC DNA]</scope>
    <source>
        <strain evidence="11 12">DSM 46834</strain>
    </source>
</reference>
<keyword evidence="6" id="KW-0119">Carbohydrate metabolism</keyword>
<dbReference type="GO" id="GO:0016798">
    <property type="term" value="F:hydrolase activity, acting on glycosyl bonds"/>
    <property type="evidence" value="ECO:0007669"/>
    <property type="project" value="UniProtKB-KW"/>
</dbReference>
<keyword evidence="2" id="KW-0964">Secreted</keyword>
<accession>A0A521FQ63</accession>
<keyword evidence="5" id="KW-0326">Glycosidase</keyword>
<dbReference type="EMBL" id="FXTJ01000011">
    <property type="protein sequence ID" value="SMO97601.1"/>
    <property type="molecule type" value="Genomic_DNA"/>
</dbReference>
<feature type="region of interest" description="Disordered" evidence="7">
    <location>
        <begin position="112"/>
        <end position="144"/>
    </location>
</feature>
<gene>
    <name evidence="11" type="ORF">SAMN06273567_111125</name>
</gene>
<protein>
    <recommendedName>
        <fullName evidence="13">Fibronectin type III domain-containing protein</fullName>
    </recommendedName>
</protein>
<keyword evidence="5" id="KW-0378">Hydrolase</keyword>
<evidence type="ECO:0000259" key="10">
    <source>
        <dbReference type="PROSITE" id="PS50853"/>
    </source>
</evidence>
<evidence type="ECO:0000256" key="3">
    <source>
        <dbReference type="ARBA" id="ARBA00022729"/>
    </source>
</evidence>
<dbReference type="RefSeq" id="WP_142460517.1">
    <property type="nucleotide sequence ID" value="NZ_FXTJ01000011.1"/>
</dbReference>
<evidence type="ECO:0000256" key="2">
    <source>
        <dbReference type="ARBA" id="ARBA00022525"/>
    </source>
</evidence>
<feature type="domain" description="Gram-positive cocci surface proteins LPxTG" evidence="9">
    <location>
        <begin position="541"/>
        <end position="574"/>
    </location>
</feature>
<evidence type="ECO:0008006" key="13">
    <source>
        <dbReference type="Google" id="ProtNLM"/>
    </source>
</evidence>
<dbReference type="InterPro" id="IPR013783">
    <property type="entry name" value="Ig-like_fold"/>
</dbReference>
<sequence>MQLTSPPRRALGLAAAGVLSLSPLVIGLPGTAAAETLEIISFDADETGSVEVPLTGYCAIDWWVVGGSGGAGHEDGAAVAGAPGGEIRGLSAVTGGETFTFAAGTVGADADADGGGAGGTNAEDPDLDGGSGGDQVDGDEVVVGGGGGGGAASVVLGPDGFRLVAYGGDGGGAEGGAGAGGGANVVDAGLADQVDGAYDAVGFHGRVEGQVLPCEPVEEEVVLTAPLAPTGLSAVDGDGRVTVRFDPTWSEDENGTDADTWEYSLDGVHYLPADAAWDEGYRTQAFTLTGLTNGTTYAIRVRGVSDLTGTGTPSEPVAARPFVAPGAPGGVTATPGVASVRVGWTPAPSAGTYGIDHYAVDLITSGGEFGDRSTVCEVPAGAPLTCLVGLRAEAGYTYRVVVSAVDGVGHSGTDSAVVPVGTPAAPAVPSTVPASNGDLTRPAGQSGSVAAGSAVEVSGSGYLPGSTVSLIVYSAPQVVGSAVADGNGRFTVTVTLPKGLANGAHTLVAAGVDPSGNPRFLTLPVTVTGGTATAAATTGGLAYTGADVAVPALGGLAALAVGGGLVVAGRRRRA</sequence>
<keyword evidence="6" id="KW-0624">Polysaccharide degradation</keyword>
<evidence type="ECO:0000313" key="12">
    <source>
        <dbReference type="Proteomes" id="UP000317484"/>
    </source>
</evidence>
<keyword evidence="1" id="KW-0134">Cell wall</keyword>
<evidence type="ECO:0000256" key="6">
    <source>
        <dbReference type="ARBA" id="ARBA00023326"/>
    </source>
</evidence>
<keyword evidence="8" id="KW-0472">Membrane</keyword>
<keyword evidence="4" id="KW-0572">Peptidoglycan-anchor</keyword>
<keyword evidence="12" id="KW-1185">Reference proteome</keyword>
<keyword evidence="3" id="KW-0732">Signal</keyword>
<dbReference type="AlphaFoldDB" id="A0A521FQ63"/>
<dbReference type="InterPro" id="IPR019931">
    <property type="entry name" value="LPXTG_anchor"/>
</dbReference>
<dbReference type="PROSITE" id="PS50853">
    <property type="entry name" value="FN3"/>
    <property type="match status" value="1"/>
</dbReference>
<dbReference type="CDD" id="cd00063">
    <property type="entry name" value="FN3"/>
    <property type="match status" value="1"/>
</dbReference>
<evidence type="ECO:0000259" key="9">
    <source>
        <dbReference type="PROSITE" id="PS50847"/>
    </source>
</evidence>